<name>A0A803TZV3_ANOCA</name>
<dbReference type="InParanoid" id="A0A803TZV3"/>
<evidence type="ECO:0000313" key="2">
    <source>
        <dbReference type="Proteomes" id="UP000001646"/>
    </source>
</evidence>
<dbReference type="Ensembl" id="ENSACAT00000053492.1">
    <property type="protein sequence ID" value="ENSACAP00000040743.1"/>
    <property type="gene ID" value="ENSACAG00000036403.1"/>
</dbReference>
<keyword evidence="2" id="KW-1185">Reference proteome</keyword>
<evidence type="ECO:0000313" key="1">
    <source>
        <dbReference type="Ensembl" id="ENSACAP00000040743.1"/>
    </source>
</evidence>
<proteinExistence type="predicted"/>
<organism evidence="1 2">
    <name type="scientific">Anolis carolinensis</name>
    <name type="common">Green anole</name>
    <name type="synonym">American chameleon</name>
    <dbReference type="NCBI Taxonomy" id="28377"/>
    <lineage>
        <taxon>Eukaryota</taxon>
        <taxon>Metazoa</taxon>
        <taxon>Chordata</taxon>
        <taxon>Craniata</taxon>
        <taxon>Vertebrata</taxon>
        <taxon>Euteleostomi</taxon>
        <taxon>Lepidosauria</taxon>
        <taxon>Squamata</taxon>
        <taxon>Bifurcata</taxon>
        <taxon>Unidentata</taxon>
        <taxon>Episquamata</taxon>
        <taxon>Toxicofera</taxon>
        <taxon>Iguania</taxon>
        <taxon>Dactyloidae</taxon>
        <taxon>Anolis</taxon>
    </lineage>
</organism>
<reference evidence="1" key="1">
    <citation type="submission" date="2009-12" db="EMBL/GenBank/DDBJ databases">
        <title>The Genome Sequence of Anolis carolinensis (Green Anole Lizard).</title>
        <authorList>
            <consortium name="The Genome Sequencing Platform"/>
            <person name="Di Palma F."/>
            <person name="Alfoldi J."/>
            <person name="Heiman D."/>
            <person name="Young S."/>
            <person name="Grabherr M."/>
            <person name="Johnson J."/>
            <person name="Lander E.S."/>
            <person name="Lindblad-Toh K."/>
        </authorList>
    </citation>
    <scope>NUCLEOTIDE SEQUENCE [LARGE SCALE GENOMIC DNA]</scope>
    <source>
        <strain evidence="1">JBL SC #1</strain>
    </source>
</reference>
<dbReference type="AlphaFoldDB" id="A0A803TZV3"/>
<accession>A0A803TZV3</accession>
<reference evidence="1" key="2">
    <citation type="submission" date="2025-08" db="UniProtKB">
        <authorList>
            <consortium name="Ensembl"/>
        </authorList>
    </citation>
    <scope>IDENTIFICATION</scope>
</reference>
<sequence>MPTLEPEQLAIREMREEEAPMVLELLKVRWIGGELFQLHLFFLVTSRDFPASCRGLDWMAHEVSSNSTIL</sequence>
<protein>
    <submittedName>
        <fullName evidence="1">Uncharacterized protein</fullName>
    </submittedName>
</protein>
<reference evidence="1" key="3">
    <citation type="submission" date="2025-09" db="UniProtKB">
        <authorList>
            <consortium name="Ensembl"/>
        </authorList>
    </citation>
    <scope>IDENTIFICATION</scope>
</reference>
<dbReference type="Proteomes" id="UP000001646">
    <property type="component" value="Unplaced"/>
</dbReference>